<evidence type="ECO:0000313" key="3">
    <source>
        <dbReference type="EMBL" id="ROT76476.1"/>
    </source>
</evidence>
<reference evidence="3 4" key="2">
    <citation type="submission" date="2019-01" db="EMBL/GenBank/DDBJ databases">
        <title>The decoding of complex shrimp genome reveals the adaptation for benthos swimmer, frequently molting mechanism and breeding impact on genome.</title>
        <authorList>
            <person name="Sun Y."/>
            <person name="Gao Y."/>
            <person name="Yu Y."/>
        </authorList>
    </citation>
    <scope>NUCLEOTIDE SEQUENCE [LARGE SCALE GENOMIC DNA]</scope>
    <source>
        <tissue evidence="3">Muscle</tissue>
    </source>
</reference>
<dbReference type="GO" id="GO:0016020">
    <property type="term" value="C:membrane"/>
    <property type="evidence" value="ECO:0007669"/>
    <property type="project" value="TreeGrafter"/>
</dbReference>
<keyword evidence="1 3" id="KW-0812">Transmembrane</keyword>
<evidence type="ECO:0000256" key="1">
    <source>
        <dbReference type="SAM" id="Phobius"/>
    </source>
</evidence>
<evidence type="ECO:0000259" key="2">
    <source>
        <dbReference type="Pfam" id="PF01553"/>
    </source>
</evidence>
<dbReference type="PANTHER" id="PTHR22753">
    <property type="entry name" value="TRANSMEMBRANE PROTEIN 68"/>
    <property type="match status" value="1"/>
</dbReference>
<proteinExistence type="predicted"/>
<keyword evidence="1" id="KW-1133">Transmembrane helix</keyword>
<name>A0A423TJ13_PENVA</name>
<organism evidence="3 4">
    <name type="scientific">Penaeus vannamei</name>
    <name type="common">Whiteleg shrimp</name>
    <name type="synonym">Litopenaeus vannamei</name>
    <dbReference type="NCBI Taxonomy" id="6689"/>
    <lineage>
        <taxon>Eukaryota</taxon>
        <taxon>Metazoa</taxon>
        <taxon>Ecdysozoa</taxon>
        <taxon>Arthropoda</taxon>
        <taxon>Crustacea</taxon>
        <taxon>Multicrustacea</taxon>
        <taxon>Malacostraca</taxon>
        <taxon>Eumalacostraca</taxon>
        <taxon>Eucarida</taxon>
        <taxon>Decapoda</taxon>
        <taxon>Dendrobranchiata</taxon>
        <taxon>Penaeoidea</taxon>
        <taxon>Penaeidae</taxon>
        <taxon>Penaeus</taxon>
    </lineage>
</organism>
<evidence type="ECO:0000313" key="4">
    <source>
        <dbReference type="Proteomes" id="UP000283509"/>
    </source>
</evidence>
<gene>
    <name evidence="3" type="ORF">C7M84_004941</name>
</gene>
<dbReference type="Proteomes" id="UP000283509">
    <property type="component" value="Unassembled WGS sequence"/>
</dbReference>
<feature type="transmembrane region" description="Helical" evidence="1">
    <location>
        <begin position="41"/>
        <end position="70"/>
    </location>
</feature>
<comment type="caution">
    <text evidence="3">The sequence shown here is derived from an EMBL/GenBank/DDBJ whole genome shotgun (WGS) entry which is preliminary data.</text>
</comment>
<protein>
    <submittedName>
        <fullName evidence="3">Transmembrane protein 68</fullName>
    </submittedName>
</protein>
<sequence>MLMYCEDPSSFCSLVLNITSATGNFIGNQLDLLYLGWVASLLYPAILVFIILPSLILVLLYISAFLLYIYMRRKKVYNVLNETLHRDPWASGRYLISLLWDAHGYIWHGYEVRGLENLPDEGPCLIIYYHGAIPIDIYYLVARTILTKGRLIHCVGDRFLEKVPGWKVILEAFHITPGTITSCVQTLSENNILSISPGGVREAQFSDHNYQLMWGNRTGFAKVAIESKSPVVPLFTENLREAFRTVSWPQRLWIALYEKLRFPIAPIYGGFPVKLRAHLGEPIYHREGETVEELAQRIRASLNSLIQRKQKLPGNILRALLARFYEPTKNE</sequence>
<feature type="domain" description="Phospholipid/glycerol acyltransferase" evidence="2">
    <location>
        <begin position="111"/>
        <end position="234"/>
    </location>
</feature>
<dbReference type="InterPro" id="IPR002123">
    <property type="entry name" value="Plipid/glycerol_acylTrfase"/>
</dbReference>
<dbReference type="OrthoDB" id="44277at2759"/>
<dbReference type="CDD" id="cd07987">
    <property type="entry name" value="LPLAT_MGAT-like"/>
    <property type="match status" value="1"/>
</dbReference>
<dbReference type="AlphaFoldDB" id="A0A423TJ13"/>
<dbReference type="PANTHER" id="PTHR22753:SF14">
    <property type="entry name" value="MONOACYLGLYCEROL_DIACYLGLYCEROL O-ACYLTRANSFERASE"/>
    <property type="match status" value="1"/>
</dbReference>
<dbReference type="STRING" id="6689.A0A423TJ13"/>
<keyword evidence="4" id="KW-1185">Reference proteome</keyword>
<keyword evidence="1" id="KW-0472">Membrane</keyword>
<reference evidence="3 4" key="1">
    <citation type="submission" date="2018-04" db="EMBL/GenBank/DDBJ databases">
        <authorList>
            <person name="Zhang X."/>
            <person name="Yuan J."/>
            <person name="Li F."/>
            <person name="Xiang J."/>
        </authorList>
    </citation>
    <scope>NUCLEOTIDE SEQUENCE [LARGE SCALE GENOMIC DNA]</scope>
    <source>
        <tissue evidence="3">Muscle</tissue>
    </source>
</reference>
<dbReference type="Pfam" id="PF01553">
    <property type="entry name" value="Acyltransferase"/>
    <property type="match status" value="1"/>
</dbReference>
<dbReference type="EMBL" id="QCYY01001657">
    <property type="protein sequence ID" value="ROT76476.1"/>
    <property type="molecule type" value="Genomic_DNA"/>
</dbReference>
<dbReference type="SUPFAM" id="SSF69593">
    <property type="entry name" value="Glycerol-3-phosphate (1)-acyltransferase"/>
    <property type="match status" value="1"/>
</dbReference>
<dbReference type="GO" id="GO:0016746">
    <property type="term" value="F:acyltransferase activity"/>
    <property type="evidence" value="ECO:0007669"/>
    <property type="project" value="InterPro"/>
</dbReference>
<accession>A0A423TJ13</accession>